<evidence type="ECO:0000256" key="4">
    <source>
        <dbReference type="ARBA" id="ARBA00022432"/>
    </source>
</evidence>
<reference evidence="13 14" key="1">
    <citation type="journal article" date="2015" name="Antonie Van Leeuwenhoek">
        <title>Oceanobacillus bengalensis sp. nov., a bacterium isolated from seawater of the Bay of Bengal.</title>
        <authorList>
            <person name="Yongchang O."/>
            <person name="Xiang W."/>
            <person name="Wang G."/>
        </authorList>
    </citation>
    <scope>NUCLEOTIDE SEQUENCE [LARGE SCALE GENOMIC DNA]</scope>
    <source>
        <strain evidence="13 14">MCCC 1K00260</strain>
    </source>
</reference>
<evidence type="ECO:0000256" key="7">
    <source>
        <dbReference type="ARBA" id="ARBA00023004"/>
    </source>
</evidence>
<evidence type="ECO:0000256" key="8">
    <source>
        <dbReference type="ARBA" id="ARBA00023014"/>
    </source>
</evidence>
<dbReference type="EMBL" id="RBZO01000005">
    <property type="protein sequence ID" value="RKQ17409.1"/>
    <property type="molecule type" value="Genomic_DNA"/>
</dbReference>
<dbReference type="GO" id="GO:0003941">
    <property type="term" value="F:L-serine ammonia-lyase activity"/>
    <property type="evidence" value="ECO:0007669"/>
    <property type="project" value="UniProtKB-UniRule"/>
</dbReference>
<name>A0A494Z4K7_9BACI</name>
<dbReference type="EC" id="4.3.1.17" evidence="11"/>
<evidence type="ECO:0000256" key="5">
    <source>
        <dbReference type="ARBA" id="ARBA00022485"/>
    </source>
</evidence>
<evidence type="ECO:0000256" key="3">
    <source>
        <dbReference type="ARBA" id="ARBA00008636"/>
    </source>
</evidence>
<protein>
    <recommendedName>
        <fullName evidence="11">L-serine dehydratase</fullName>
        <ecNumber evidence="11">4.3.1.17</ecNumber>
    </recommendedName>
</protein>
<dbReference type="PANTHER" id="PTHR30182">
    <property type="entry name" value="L-SERINE DEHYDRATASE"/>
    <property type="match status" value="1"/>
</dbReference>
<dbReference type="GO" id="GO:0006094">
    <property type="term" value="P:gluconeogenesis"/>
    <property type="evidence" value="ECO:0007669"/>
    <property type="project" value="UniProtKB-KW"/>
</dbReference>
<keyword evidence="7 11" id="KW-0408">Iron</keyword>
<dbReference type="NCBIfam" id="TIGR00718">
    <property type="entry name" value="sda_alpha"/>
    <property type="match status" value="1"/>
</dbReference>
<comment type="similarity">
    <text evidence="3 11">Belongs to the iron-sulfur dependent L-serine dehydratase family.</text>
</comment>
<dbReference type="InterPro" id="IPR051318">
    <property type="entry name" value="Fe-S_L-Ser"/>
</dbReference>
<dbReference type="InterPro" id="IPR005130">
    <property type="entry name" value="Ser_deHydtase-like_asu"/>
</dbReference>
<dbReference type="GO" id="GO:0046872">
    <property type="term" value="F:metal ion binding"/>
    <property type="evidence" value="ECO:0007669"/>
    <property type="project" value="UniProtKB-KW"/>
</dbReference>
<dbReference type="RefSeq" id="WP_121129301.1">
    <property type="nucleotide sequence ID" value="NZ_JBHUFK010000024.1"/>
</dbReference>
<comment type="catalytic activity">
    <reaction evidence="10 11">
        <text>L-serine = pyruvate + NH4(+)</text>
        <dbReference type="Rhea" id="RHEA:19169"/>
        <dbReference type="ChEBI" id="CHEBI:15361"/>
        <dbReference type="ChEBI" id="CHEBI:28938"/>
        <dbReference type="ChEBI" id="CHEBI:33384"/>
        <dbReference type="EC" id="4.3.1.17"/>
    </reaction>
</comment>
<evidence type="ECO:0000256" key="6">
    <source>
        <dbReference type="ARBA" id="ARBA00022723"/>
    </source>
</evidence>
<organism evidence="13 14">
    <name type="scientific">Oceanobacillus bengalensis</name>
    <dbReference type="NCBI Taxonomy" id="1435466"/>
    <lineage>
        <taxon>Bacteria</taxon>
        <taxon>Bacillati</taxon>
        <taxon>Bacillota</taxon>
        <taxon>Bacilli</taxon>
        <taxon>Bacillales</taxon>
        <taxon>Bacillaceae</taxon>
        <taxon>Oceanobacillus</taxon>
    </lineage>
</organism>
<dbReference type="PANTHER" id="PTHR30182:SF1">
    <property type="entry name" value="L-SERINE DEHYDRATASE 1"/>
    <property type="match status" value="1"/>
</dbReference>
<keyword evidence="5 11" id="KW-0004">4Fe-4S</keyword>
<feature type="domain" description="Serine dehydratase-like alpha subunit" evidence="12">
    <location>
        <begin position="17"/>
        <end position="274"/>
    </location>
</feature>
<comment type="cofactor">
    <cofactor evidence="1 11">
        <name>[4Fe-4S] cluster</name>
        <dbReference type="ChEBI" id="CHEBI:49883"/>
    </cofactor>
</comment>
<keyword evidence="4 11" id="KW-0312">Gluconeogenesis</keyword>
<evidence type="ECO:0000256" key="1">
    <source>
        <dbReference type="ARBA" id="ARBA00001966"/>
    </source>
</evidence>
<dbReference type="Proteomes" id="UP000281813">
    <property type="component" value="Unassembled WGS sequence"/>
</dbReference>
<evidence type="ECO:0000313" key="13">
    <source>
        <dbReference type="EMBL" id="RKQ17409.1"/>
    </source>
</evidence>
<accession>A0A494Z4K7</accession>
<comment type="pathway">
    <text evidence="2">Carbohydrate biosynthesis; gluconeogenesis.</text>
</comment>
<dbReference type="AlphaFoldDB" id="A0A494Z4K7"/>
<evidence type="ECO:0000256" key="10">
    <source>
        <dbReference type="ARBA" id="ARBA00049406"/>
    </source>
</evidence>
<gene>
    <name evidence="13" type="primary">sdaAA</name>
    <name evidence="13" type="ORF">D8M05_05095</name>
</gene>
<dbReference type="InterPro" id="IPR004642">
    <property type="entry name" value="Ser_deHydtase_asu"/>
</dbReference>
<dbReference type="GO" id="GO:0051539">
    <property type="term" value="F:4 iron, 4 sulfur cluster binding"/>
    <property type="evidence" value="ECO:0007669"/>
    <property type="project" value="UniProtKB-UniRule"/>
</dbReference>
<comment type="caution">
    <text evidence="13">The sequence shown here is derived from an EMBL/GenBank/DDBJ whole genome shotgun (WGS) entry which is preliminary data.</text>
</comment>
<dbReference type="Pfam" id="PF03313">
    <property type="entry name" value="SDH_alpha"/>
    <property type="match status" value="1"/>
</dbReference>
<dbReference type="OrthoDB" id="9805537at2"/>
<evidence type="ECO:0000256" key="2">
    <source>
        <dbReference type="ARBA" id="ARBA00004742"/>
    </source>
</evidence>
<sequence length="291" mass="30292">MFRTVAELIELAEKDSILISEVMIRQEMEVKNATREELYKGMENNLQVMEKAIEKALKGVTSVTGLTGGDAVLIQNYMKEKTPLSGHLMMDAVSKAMGTNEVNAAMGTICATPTAGSAGCVPGALFAVKEQLNPTREQMIRFLFTAGAFGLVVANNAFISGAAGGCQAEVGSAGAMAAAAIVEMAGGTPQQSSEAFAITLKNMLGLVCDPVAGLVEVPCVKRNALGSSQAIVSADLALAGVISRIPCDEVIGAMYRIGKQMPSSLRETGEGGLADTPTGRLLKEKIFGISV</sequence>
<keyword evidence="14" id="KW-1185">Reference proteome</keyword>
<evidence type="ECO:0000256" key="9">
    <source>
        <dbReference type="ARBA" id="ARBA00023239"/>
    </source>
</evidence>
<evidence type="ECO:0000256" key="11">
    <source>
        <dbReference type="RuleBase" id="RU366059"/>
    </source>
</evidence>
<keyword evidence="9 11" id="KW-0456">Lyase</keyword>
<proteinExistence type="inferred from homology"/>
<evidence type="ECO:0000313" key="14">
    <source>
        <dbReference type="Proteomes" id="UP000281813"/>
    </source>
</evidence>
<keyword evidence="6 11" id="KW-0479">Metal-binding</keyword>
<keyword evidence="8 11" id="KW-0411">Iron-sulfur</keyword>
<evidence type="ECO:0000259" key="12">
    <source>
        <dbReference type="Pfam" id="PF03313"/>
    </source>
</evidence>